<comment type="caution">
    <text evidence="1">The sequence shown here is derived from an EMBL/GenBank/DDBJ whole genome shotgun (WGS) entry which is preliminary data.</text>
</comment>
<name>A0A9D2AC10_9BACT</name>
<evidence type="ECO:0000313" key="1">
    <source>
        <dbReference type="EMBL" id="HIX03370.1"/>
    </source>
</evidence>
<reference evidence="1" key="1">
    <citation type="journal article" date="2021" name="PeerJ">
        <title>Extensive microbial diversity within the chicken gut microbiome revealed by metagenomics and culture.</title>
        <authorList>
            <person name="Gilroy R."/>
            <person name="Ravi A."/>
            <person name="Getino M."/>
            <person name="Pursley I."/>
            <person name="Horton D.L."/>
            <person name="Alikhan N.F."/>
            <person name="Baker D."/>
            <person name="Gharbi K."/>
            <person name="Hall N."/>
            <person name="Watson M."/>
            <person name="Adriaenssens E.M."/>
            <person name="Foster-Nyarko E."/>
            <person name="Jarju S."/>
            <person name="Secka A."/>
            <person name="Antonio M."/>
            <person name="Oren A."/>
            <person name="Chaudhuri R.R."/>
            <person name="La Ragione R."/>
            <person name="Hildebrand F."/>
            <person name="Pallen M.J."/>
        </authorList>
    </citation>
    <scope>NUCLEOTIDE SEQUENCE</scope>
    <source>
        <strain evidence="1">23274</strain>
    </source>
</reference>
<protein>
    <submittedName>
        <fullName evidence="1">Uncharacterized protein</fullName>
    </submittedName>
</protein>
<dbReference type="EMBL" id="DXFT01000089">
    <property type="protein sequence ID" value="HIX03370.1"/>
    <property type="molecule type" value="Genomic_DNA"/>
</dbReference>
<organism evidence="1 2">
    <name type="scientific">Candidatus Odoribacter faecigallinarum</name>
    <dbReference type="NCBI Taxonomy" id="2838706"/>
    <lineage>
        <taxon>Bacteria</taxon>
        <taxon>Pseudomonadati</taxon>
        <taxon>Bacteroidota</taxon>
        <taxon>Bacteroidia</taxon>
        <taxon>Bacteroidales</taxon>
        <taxon>Odoribacteraceae</taxon>
        <taxon>Odoribacter</taxon>
    </lineage>
</organism>
<proteinExistence type="predicted"/>
<reference evidence="1" key="2">
    <citation type="submission" date="2021-04" db="EMBL/GenBank/DDBJ databases">
        <authorList>
            <person name="Gilroy R."/>
        </authorList>
    </citation>
    <scope>NUCLEOTIDE SEQUENCE</scope>
    <source>
        <strain evidence="1">23274</strain>
    </source>
</reference>
<evidence type="ECO:0000313" key="2">
    <source>
        <dbReference type="Proteomes" id="UP000824202"/>
    </source>
</evidence>
<gene>
    <name evidence="1" type="ORF">H9863_04540</name>
</gene>
<sequence>MRTAGLDTTEGIKQRKFLARGDSGYLSCHALRKTFLYFIMIENNDIDCDATAETEAELPTGG</sequence>
<dbReference type="Proteomes" id="UP000824202">
    <property type="component" value="Unassembled WGS sequence"/>
</dbReference>
<accession>A0A9D2AC10</accession>
<dbReference type="AlphaFoldDB" id="A0A9D2AC10"/>